<sequence>MAPRTRSAKKAVPLREEPQQEVPQKEVSQKEVPQKEVPQKEVPRKEKPRKQEPPPIDPNSSFTPESFERELKQLKDQAQTETWSKWLFEQGQVYGKAASLLTILGIYANVSQMTLSPVYGGIPSGIWHNYVLMAAAFVGWSGNLIFKRNLPLKTLMMLPLVAFYIPMVQFYLFKLSATLTAHWGPLVTEALTLFPLMTLTVACVADVLEMLDLSGLPKWAADAAPGFGSYGVYKFAEMLSADQLGSHIGKSFVSTRVGLELVLAGAYTIMAPSKYLLFAAPALLHTAFLNTHLMTPMATNALNASLETQQWTLLDRRESVTGYMSVLESHERGFRVMRCDHSLLGGEWTHFEKPIVAEPIYAVFTMLEAVRLVKVDKKVPDNQAKALNIGLGIGTSPSAMIAHGIDTTIVEIDPVVYEYAVKYFGLPANHTAVIEDAVSYTARAAVEEPEHYDYILHDVFTGGAEPIPLFTLEFLQSLNALLKPDGVIAINYAGDFLLPPLSTVMRTIRQVFPSCRVFRESPKPSDEDIEKTGQDFDNVVVFCRKTAKKIAFRHAVNRDFLQSKAREQFMVPTHEVPESAFLSGDKVGIVRKNQTNVLVKHHPQTALGHWSVMRTVLPKEIWEMW</sequence>
<feature type="transmembrane region" description="Helical" evidence="3">
    <location>
        <begin position="155"/>
        <end position="173"/>
    </location>
</feature>
<reference evidence="4 5" key="1">
    <citation type="submission" date="2023-01" db="EMBL/GenBank/DDBJ databases">
        <title>Analysis of 21 Apiospora genomes using comparative genomics revels a genus with tremendous synthesis potential of carbohydrate active enzymes and secondary metabolites.</title>
        <authorList>
            <person name="Sorensen T."/>
        </authorList>
    </citation>
    <scope>NUCLEOTIDE SEQUENCE [LARGE SCALE GENOMIC DNA]</scope>
    <source>
        <strain evidence="4 5">CBS 83171</strain>
    </source>
</reference>
<dbReference type="PANTHER" id="PTHR43317">
    <property type="entry name" value="THERMOSPERMINE SYNTHASE ACAULIS5"/>
    <property type="match status" value="1"/>
</dbReference>
<evidence type="ECO:0000313" key="5">
    <source>
        <dbReference type="Proteomes" id="UP001446871"/>
    </source>
</evidence>
<proteinExistence type="predicted"/>
<evidence type="ECO:0000256" key="3">
    <source>
        <dbReference type="SAM" id="Phobius"/>
    </source>
</evidence>
<feature type="region of interest" description="Disordered" evidence="2">
    <location>
        <begin position="1"/>
        <end position="64"/>
    </location>
</feature>
<evidence type="ECO:0000256" key="2">
    <source>
        <dbReference type="SAM" id="MobiDB-lite"/>
    </source>
</evidence>
<dbReference type="CDD" id="cd02440">
    <property type="entry name" value="AdoMet_MTases"/>
    <property type="match status" value="1"/>
</dbReference>
<dbReference type="PANTHER" id="PTHR43317:SF1">
    <property type="entry name" value="THERMOSPERMINE SYNTHASE ACAULIS5"/>
    <property type="match status" value="1"/>
</dbReference>
<keyword evidence="5" id="KW-1185">Reference proteome</keyword>
<organism evidence="4 5">
    <name type="scientific">Apiospora saccharicola</name>
    <dbReference type="NCBI Taxonomy" id="335842"/>
    <lineage>
        <taxon>Eukaryota</taxon>
        <taxon>Fungi</taxon>
        <taxon>Dikarya</taxon>
        <taxon>Ascomycota</taxon>
        <taxon>Pezizomycotina</taxon>
        <taxon>Sordariomycetes</taxon>
        <taxon>Xylariomycetidae</taxon>
        <taxon>Amphisphaeriales</taxon>
        <taxon>Apiosporaceae</taxon>
        <taxon>Apiospora</taxon>
    </lineage>
</organism>
<dbReference type="Gene3D" id="3.40.50.150">
    <property type="entry name" value="Vaccinia Virus protein VP39"/>
    <property type="match status" value="1"/>
</dbReference>
<feature type="transmembrane region" description="Helical" evidence="3">
    <location>
        <begin position="193"/>
        <end position="211"/>
    </location>
</feature>
<comment type="caution">
    <text evidence="4">The sequence shown here is derived from an EMBL/GenBank/DDBJ whole genome shotgun (WGS) entry which is preliminary data.</text>
</comment>
<gene>
    <name evidence="4" type="ORF">PG996_013262</name>
</gene>
<accession>A0ABR1U723</accession>
<dbReference type="Pfam" id="PF01564">
    <property type="entry name" value="Spermine_synth"/>
    <property type="match status" value="1"/>
</dbReference>
<dbReference type="SUPFAM" id="SSF53335">
    <property type="entry name" value="S-adenosyl-L-methionine-dependent methyltransferases"/>
    <property type="match status" value="1"/>
</dbReference>
<keyword evidence="3" id="KW-0472">Membrane</keyword>
<evidence type="ECO:0000313" key="4">
    <source>
        <dbReference type="EMBL" id="KAK8053961.1"/>
    </source>
</evidence>
<feature type="compositionally biased region" description="Basic and acidic residues" evidence="2">
    <location>
        <begin position="13"/>
        <end position="52"/>
    </location>
</feature>
<dbReference type="EMBL" id="JAQQWM010000008">
    <property type="protein sequence ID" value="KAK8053961.1"/>
    <property type="molecule type" value="Genomic_DNA"/>
</dbReference>
<keyword evidence="3" id="KW-1133">Transmembrane helix</keyword>
<dbReference type="Proteomes" id="UP001446871">
    <property type="component" value="Unassembled WGS sequence"/>
</dbReference>
<protein>
    <submittedName>
        <fullName evidence="4">Spermine spermidine synthase</fullName>
    </submittedName>
</protein>
<evidence type="ECO:0000256" key="1">
    <source>
        <dbReference type="ARBA" id="ARBA00023115"/>
    </source>
</evidence>
<name>A0ABR1U723_9PEZI</name>
<dbReference type="NCBIfam" id="NF037959">
    <property type="entry name" value="MFS_SpdSyn"/>
    <property type="match status" value="1"/>
</dbReference>
<keyword evidence="3" id="KW-0812">Transmembrane</keyword>
<dbReference type="InterPro" id="IPR029063">
    <property type="entry name" value="SAM-dependent_MTases_sf"/>
</dbReference>
<keyword evidence="1" id="KW-0620">Polyamine biosynthesis</keyword>